<name>C5BLG0_TERTT</name>
<gene>
    <name evidence="2" type="ordered locus">TERTU_0177</name>
</gene>
<evidence type="ECO:0000313" key="3">
    <source>
        <dbReference type="Proteomes" id="UP000009080"/>
    </source>
</evidence>
<proteinExistence type="predicted"/>
<dbReference type="KEGG" id="ttu:TERTU_0177"/>
<dbReference type="OrthoDB" id="5705391at2"/>
<dbReference type="HOGENOM" id="CLU_1894690_0_0_6"/>
<evidence type="ECO:0000256" key="1">
    <source>
        <dbReference type="SAM" id="SignalP"/>
    </source>
</evidence>
<organism evidence="2 3">
    <name type="scientific">Teredinibacter turnerae (strain ATCC 39867 / T7901)</name>
    <dbReference type="NCBI Taxonomy" id="377629"/>
    <lineage>
        <taxon>Bacteria</taxon>
        <taxon>Pseudomonadati</taxon>
        <taxon>Pseudomonadota</taxon>
        <taxon>Gammaproteobacteria</taxon>
        <taxon>Cellvibrionales</taxon>
        <taxon>Cellvibrionaceae</taxon>
        <taxon>Teredinibacter</taxon>
    </lineage>
</organism>
<evidence type="ECO:0000313" key="2">
    <source>
        <dbReference type="EMBL" id="ACR14695.1"/>
    </source>
</evidence>
<dbReference type="Proteomes" id="UP000009080">
    <property type="component" value="Chromosome"/>
</dbReference>
<sequence>MNKKLLSAGALWALVMGGQAVADTVELSVPANSSDGSFVLRIENEQFASDMGRKGLSLEILRNKDGGEFKRLLLGPACSALSELVLENGVYGYKARWLSPDGKQVDKSASEFSSPVFIKVSSAVKRIIPPRKDRIVSINAIAGPGARTP</sequence>
<dbReference type="AlphaFoldDB" id="C5BLG0"/>
<feature type="chain" id="PRO_5002948862" evidence="1">
    <location>
        <begin position="23"/>
        <end position="149"/>
    </location>
</feature>
<dbReference type="RefSeq" id="WP_015820809.1">
    <property type="nucleotide sequence ID" value="NC_012997.1"/>
</dbReference>
<protein>
    <submittedName>
        <fullName evidence="2">Uncharacterized protein</fullName>
    </submittedName>
</protein>
<keyword evidence="3" id="KW-1185">Reference proteome</keyword>
<dbReference type="EMBL" id="CP001614">
    <property type="protein sequence ID" value="ACR14695.1"/>
    <property type="molecule type" value="Genomic_DNA"/>
</dbReference>
<dbReference type="eggNOG" id="ENOG502ZPNT">
    <property type="taxonomic scope" value="Bacteria"/>
</dbReference>
<accession>C5BLG0</accession>
<feature type="signal peptide" evidence="1">
    <location>
        <begin position="1"/>
        <end position="22"/>
    </location>
</feature>
<reference evidence="2 3" key="1">
    <citation type="journal article" date="2009" name="PLoS ONE">
        <title>The complete genome of Teredinibacter turnerae T7901: an intracellular endosymbiont of marine wood-boring bivalves (shipworms).</title>
        <authorList>
            <person name="Yang J.C."/>
            <person name="Madupu R."/>
            <person name="Durkin A.S."/>
            <person name="Ekborg N.A."/>
            <person name="Pedamallu C.S."/>
            <person name="Hostetler J.B."/>
            <person name="Radune D."/>
            <person name="Toms B.S."/>
            <person name="Henrissat B."/>
            <person name="Coutinho P.M."/>
            <person name="Schwarz S."/>
            <person name="Field L."/>
            <person name="Trindade-Silva A.E."/>
            <person name="Soares C.A.G."/>
            <person name="Elshahawi S."/>
            <person name="Hanora A."/>
            <person name="Schmidt E.W."/>
            <person name="Haygood M.G."/>
            <person name="Posfai J."/>
            <person name="Benner J."/>
            <person name="Madinger C."/>
            <person name="Nove J."/>
            <person name="Anton B."/>
            <person name="Chaudhary K."/>
            <person name="Foster J."/>
            <person name="Holman A."/>
            <person name="Kumar S."/>
            <person name="Lessard P.A."/>
            <person name="Luyten Y.A."/>
            <person name="Slatko B."/>
            <person name="Wood N."/>
            <person name="Wu B."/>
            <person name="Teplitski M."/>
            <person name="Mougous J.D."/>
            <person name="Ward N."/>
            <person name="Eisen J.A."/>
            <person name="Badger J.H."/>
            <person name="Distel D.L."/>
        </authorList>
    </citation>
    <scope>NUCLEOTIDE SEQUENCE [LARGE SCALE GENOMIC DNA]</scope>
    <source>
        <strain evidence="3">ATCC 39867 / T7901</strain>
    </source>
</reference>
<keyword evidence="1" id="KW-0732">Signal</keyword>